<comment type="caution">
    <text evidence="5">Lacks conserved residue(s) required for the propagation of feature annotation.</text>
</comment>
<evidence type="ECO:0000256" key="4">
    <source>
        <dbReference type="ARBA" id="ARBA00023180"/>
    </source>
</evidence>
<evidence type="ECO:0000256" key="6">
    <source>
        <dbReference type="SAM" id="MobiDB-lite"/>
    </source>
</evidence>
<protein>
    <recommendedName>
        <fullName evidence="8">SRCR domain-containing protein</fullName>
    </recommendedName>
</protein>
<keyword evidence="4" id="KW-0325">Glycoprotein</keyword>
<evidence type="ECO:0000256" key="3">
    <source>
        <dbReference type="ARBA" id="ARBA00023157"/>
    </source>
</evidence>
<dbReference type="GeneTree" id="ENSGT00940000163299"/>
<feature type="domain" description="SRCR" evidence="8">
    <location>
        <begin position="127"/>
        <end position="227"/>
    </location>
</feature>
<name>A0A671VSG7_SPAAU</name>
<dbReference type="Gene3D" id="3.10.250.10">
    <property type="entry name" value="SRCR-like domain"/>
    <property type="match status" value="3"/>
</dbReference>
<evidence type="ECO:0000256" key="7">
    <source>
        <dbReference type="SAM" id="SignalP"/>
    </source>
</evidence>
<dbReference type="Ensembl" id="ENSSAUT00010031004.1">
    <property type="protein sequence ID" value="ENSSAUP00010029405.1"/>
    <property type="gene ID" value="ENSSAUG00010012625.1"/>
</dbReference>
<keyword evidence="1 7" id="KW-0732">Signal</keyword>
<evidence type="ECO:0000313" key="10">
    <source>
        <dbReference type="Proteomes" id="UP000472265"/>
    </source>
</evidence>
<dbReference type="InterPro" id="IPR001190">
    <property type="entry name" value="SRCR"/>
</dbReference>
<dbReference type="InParanoid" id="A0A671VSG7"/>
<feature type="region of interest" description="Disordered" evidence="6">
    <location>
        <begin position="427"/>
        <end position="459"/>
    </location>
</feature>
<reference evidence="9" key="1">
    <citation type="submission" date="2021-04" db="EMBL/GenBank/DDBJ databases">
        <authorList>
            <consortium name="Wellcome Sanger Institute Data Sharing"/>
        </authorList>
    </citation>
    <scope>NUCLEOTIDE SEQUENCE [LARGE SCALE GENOMIC DNA]</scope>
</reference>
<dbReference type="PRINTS" id="PR00258">
    <property type="entry name" value="SPERACTRCPTR"/>
</dbReference>
<reference evidence="9" key="2">
    <citation type="submission" date="2025-08" db="UniProtKB">
        <authorList>
            <consortium name="Ensembl"/>
        </authorList>
    </citation>
    <scope>IDENTIFICATION</scope>
</reference>
<dbReference type="SUPFAM" id="SSF56487">
    <property type="entry name" value="SRCR-like"/>
    <property type="match status" value="3"/>
</dbReference>
<evidence type="ECO:0000256" key="2">
    <source>
        <dbReference type="ARBA" id="ARBA00022737"/>
    </source>
</evidence>
<feature type="domain" description="SRCR" evidence="8">
    <location>
        <begin position="232"/>
        <end position="329"/>
    </location>
</feature>
<organism evidence="9 10">
    <name type="scientific">Sparus aurata</name>
    <name type="common">Gilthead sea bream</name>
    <dbReference type="NCBI Taxonomy" id="8175"/>
    <lineage>
        <taxon>Eukaryota</taxon>
        <taxon>Metazoa</taxon>
        <taxon>Chordata</taxon>
        <taxon>Craniata</taxon>
        <taxon>Vertebrata</taxon>
        <taxon>Euteleostomi</taxon>
        <taxon>Actinopterygii</taxon>
        <taxon>Neopterygii</taxon>
        <taxon>Teleostei</taxon>
        <taxon>Neoteleostei</taxon>
        <taxon>Acanthomorphata</taxon>
        <taxon>Eupercaria</taxon>
        <taxon>Spariformes</taxon>
        <taxon>Sparidae</taxon>
        <taxon>Sparus</taxon>
    </lineage>
</organism>
<reference evidence="9" key="3">
    <citation type="submission" date="2025-09" db="UniProtKB">
        <authorList>
            <consortium name="Ensembl"/>
        </authorList>
    </citation>
    <scope>IDENTIFICATION</scope>
</reference>
<dbReference type="Proteomes" id="UP000472265">
    <property type="component" value="Chromosome 22"/>
</dbReference>
<sequence length="459" mass="50259">WWLFLVLNHRFIINMTLTAFFPASVRLFNGTNRCSGRVEVSQGGQWWKICNSNWGQEESTRLCKELGCGPPKNSQESFHFGDTRLKGTAKATTLQRAPTVALTEDYWTSLGDHNYLGVTVHYIDEKWALVDGTDRCSGRVEVMHGGQWGTVCDDEWDIRDAEVVCRVIDCGTAQTAKTNAFFGPGQGNIWLDDVSCLGNETSLMHCRHPPLGENNCGHGEDAGVVCSGIISVGLINGTGQCSGRVEFSHGDHWSPTFNFNWGMNEATVVCREMNCGDPVKFTGSYGQGGAQRGYKVSCSGRESSLSQCTLTEYVQTSSDHMEEAAVECSGKTCSSCAYLINFHFGIFGQTIRVKWTIKLGKLQGLASLRLTSHYCGVSSGSQSDSIRPKTIIIKLWLNAESKMDTEGGYASGSGYLVIDKSLRVVSSGSRTEGSGNPPPRPQQSYKRPCRGYSYDAVAK</sequence>
<feature type="disulfide bond" evidence="5">
    <location>
        <begin position="196"/>
        <end position="206"/>
    </location>
</feature>
<feature type="domain" description="SRCR" evidence="8">
    <location>
        <begin position="25"/>
        <end position="69"/>
    </location>
</feature>
<dbReference type="PANTHER" id="PTHR48071">
    <property type="entry name" value="SRCR DOMAIN-CONTAINING PROTEIN"/>
    <property type="match status" value="1"/>
</dbReference>
<dbReference type="SMART" id="SM00202">
    <property type="entry name" value="SR"/>
    <property type="match status" value="3"/>
</dbReference>
<evidence type="ECO:0000256" key="1">
    <source>
        <dbReference type="ARBA" id="ARBA00022729"/>
    </source>
</evidence>
<keyword evidence="2" id="KW-0677">Repeat</keyword>
<evidence type="ECO:0000313" key="9">
    <source>
        <dbReference type="Ensembl" id="ENSSAUP00010029405.1"/>
    </source>
</evidence>
<dbReference type="FunFam" id="3.10.250.10:FF:000006">
    <property type="entry name" value="neurotrypsin isoform X2"/>
    <property type="match status" value="1"/>
</dbReference>
<keyword evidence="10" id="KW-1185">Reference proteome</keyword>
<feature type="signal peptide" evidence="7">
    <location>
        <begin position="1"/>
        <end position="18"/>
    </location>
</feature>
<keyword evidence="3 5" id="KW-1015">Disulfide bond</keyword>
<proteinExistence type="predicted"/>
<feature type="disulfide bond" evidence="5">
    <location>
        <begin position="152"/>
        <end position="216"/>
    </location>
</feature>
<dbReference type="PROSITE" id="PS50287">
    <property type="entry name" value="SRCR_2"/>
    <property type="match status" value="3"/>
</dbReference>
<accession>A0A671VSG7</accession>
<dbReference type="PANTHER" id="PTHR48071:SF18">
    <property type="entry name" value="DELETED IN MALIGNANT BRAIN TUMORS 1 PROTEIN-RELATED"/>
    <property type="match status" value="1"/>
</dbReference>
<dbReference type="FunFam" id="3.10.250.10:FF:000004">
    <property type="entry name" value="Scavenger receptor cysteine-rich type 1 protein M130"/>
    <property type="match status" value="1"/>
</dbReference>
<feature type="disulfide bond" evidence="5">
    <location>
        <begin position="165"/>
        <end position="226"/>
    </location>
</feature>
<evidence type="ECO:0000256" key="5">
    <source>
        <dbReference type="PROSITE-ProRule" id="PRU00196"/>
    </source>
</evidence>
<dbReference type="AlphaFoldDB" id="A0A671VSG7"/>
<dbReference type="Pfam" id="PF00530">
    <property type="entry name" value="SRCR"/>
    <property type="match status" value="3"/>
</dbReference>
<feature type="disulfide bond" evidence="5">
    <location>
        <begin position="298"/>
        <end position="308"/>
    </location>
</feature>
<dbReference type="InterPro" id="IPR036772">
    <property type="entry name" value="SRCR-like_dom_sf"/>
</dbReference>
<feature type="chain" id="PRO_5025530810" description="SRCR domain-containing protein" evidence="7">
    <location>
        <begin position="19"/>
        <end position="459"/>
    </location>
</feature>
<evidence type="ECO:0000259" key="8">
    <source>
        <dbReference type="PROSITE" id="PS50287"/>
    </source>
</evidence>
<dbReference type="GO" id="GO:0016020">
    <property type="term" value="C:membrane"/>
    <property type="evidence" value="ECO:0007669"/>
    <property type="project" value="InterPro"/>
</dbReference>